<evidence type="ECO:0000256" key="1">
    <source>
        <dbReference type="ARBA" id="ARBA00004141"/>
    </source>
</evidence>
<feature type="transmembrane region" description="Helical" evidence="5">
    <location>
        <begin position="146"/>
        <end position="167"/>
    </location>
</feature>
<dbReference type="Proteomes" id="UP000192276">
    <property type="component" value="Unassembled WGS sequence"/>
</dbReference>
<evidence type="ECO:0000256" key="4">
    <source>
        <dbReference type="ARBA" id="ARBA00023136"/>
    </source>
</evidence>
<dbReference type="RefSeq" id="WP_081163547.1">
    <property type="nucleotide sequence ID" value="NZ_LWBP01000089.1"/>
</dbReference>
<dbReference type="STRING" id="550983.A4R26_16030"/>
<keyword evidence="3 5" id="KW-1133">Transmembrane helix</keyword>
<feature type="transmembrane region" description="Helical" evidence="5">
    <location>
        <begin position="117"/>
        <end position="134"/>
    </location>
</feature>
<feature type="transmembrane region" description="Helical" evidence="5">
    <location>
        <begin position="79"/>
        <end position="97"/>
    </location>
</feature>
<feature type="transmembrane region" description="Helical" evidence="5">
    <location>
        <begin position="48"/>
        <end position="72"/>
    </location>
</feature>
<evidence type="ECO:0000259" key="6">
    <source>
        <dbReference type="Pfam" id="PF07291"/>
    </source>
</evidence>
<dbReference type="OrthoDB" id="648842at2"/>
<proteinExistence type="predicted"/>
<name>A0A1V9G1X1_9BACT</name>
<dbReference type="Pfam" id="PF07291">
    <property type="entry name" value="MauE"/>
    <property type="match status" value="1"/>
</dbReference>
<dbReference type="GO" id="GO:0030416">
    <property type="term" value="P:methylamine metabolic process"/>
    <property type="evidence" value="ECO:0007669"/>
    <property type="project" value="InterPro"/>
</dbReference>
<comment type="subcellular location">
    <subcellularLocation>
        <location evidence="1">Membrane</location>
        <topology evidence="1">Multi-pass membrane protein</topology>
    </subcellularLocation>
</comment>
<evidence type="ECO:0000313" key="7">
    <source>
        <dbReference type="EMBL" id="OQP64557.1"/>
    </source>
</evidence>
<dbReference type="InterPro" id="IPR009908">
    <property type="entry name" value="Methylamine_util_MauE"/>
</dbReference>
<evidence type="ECO:0000256" key="2">
    <source>
        <dbReference type="ARBA" id="ARBA00022692"/>
    </source>
</evidence>
<dbReference type="AlphaFoldDB" id="A0A1V9G1X1"/>
<protein>
    <submittedName>
        <fullName evidence="7">DoxX family protein</fullName>
    </submittedName>
</protein>
<dbReference type="EMBL" id="LWBP01000089">
    <property type="protein sequence ID" value="OQP64557.1"/>
    <property type="molecule type" value="Genomic_DNA"/>
</dbReference>
<evidence type="ECO:0000256" key="5">
    <source>
        <dbReference type="SAM" id="Phobius"/>
    </source>
</evidence>
<gene>
    <name evidence="7" type="ORF">A4R26_16030</name>
</gene>
<evidence type="ECO:0000256" key="3">
    <source>
        <dbReference type="ARBA" id="ARBA00022989"/>
    </source>
</evidence>
<sequence>MKILLNITRIIVGVLFIFSGLVKANDPLGLSYKMQEFFEVWGWSFLDNYTLTFSVLMIAFEIIAGVAVLVGWQMRLFSWLLLLLIVFFTFLTGYALFSGKIRECGCFGDCIPLTADQSFMKDLLLLVLIGIIFWQRNKIKPSLNVTYSLATLFFATIFSFAFQWFVLVHLPVKDCLPYKIGNNIPEKMQAPPGSIPDSTVISFIYDKGGKQVEFTADNFPADFDDATYKFVKRYDKLVRKGNATPAIKDFSLRTFYGNDTTLALMNTDEYQLYLFLKDGYKVKDEWIKPLDAIMRLAVKKHINGYLVTNVPIDNLRQNPPDVFYAFIPLSCDPVAIKTAARANPTLFLIKKGTIINKWSYADLEQAALVVGNLPGNANGNNGNEQ</sequence>
<reference evidence="8" key="1">
    <citation type="submission" date="2016-04" db="EMBL/GenBank/DDBJ databases">
        <authorList>
            <person name="Chen L."/>
            <person name="Zhuang W."/>
            <person name="Wang G."/>
        </authorList>
    </citation>
    <scope>NUCLEOTIDE SEQUENCE [LARGE SCALE GENOMIC DNA]</scope>
    <source>
        <strain evidence="8">208</strain>
    </source>
</reference>
<evidence type="ECO:0000313" key="8">
    <source>
        <dbReference type="Proteomes" id="UP000192276"/>
    </source>
</evidence>
<feature type="domain" description="Methylamine utilisation protein MauE" evidence="6">
    <location>
        <begin position="1"/>
        <end position="134"/>
    </location>
</feature>
<comment type="caution">
    <text evidence="7">The sequence shown here is derived from an EMBL/GenBank/DDBJ whole genome shotgun (WGS) entry which is preliminary data.</text>
</comment>
<keyword evidence="8" id="KW-1185">Reference proteome</keyword>
<keyword evidence="2 5" id="KW-0812">Transmembrane</keyword>
<dbReference type="NCBIfam" id="NF045576">
    <property type="entry name" value="BT_3928_fam"/>
    <property type="match status" value="1"/>
</dbReference>
<organism evidence="7 8">
    <name type="scientific">Niastella populi</name>
    <dbReference type="NCBI Taxonomy" id="550983"/>
    <lineage>
        <taxon>Bacteria</taxon>
        <taxon>Pseudomonadati</taxon>
        <taxon>Bacteroidota</taxon>
        <taxon>Chitinophagia</taxon>
        <taxon>Chitinophagales</taxon>
        <taxon>Chitinophagaceae</taxon>
        <taxon>Niastella</taxon>
    </lineage>
</organism>
<dbReference type="GO" id="GO:0016020">
    <property type="term" value="C:membrane"/>
    <property type="evidence" value="ECO:0007669"/>
    <property type="project" value="UniProtKB-SubCell"/>
</dbReference>
<accession>A0A1V9G1X1</accession>
<keyword evidence="4 5" id="KW-0472">Membrane</keyword>